<keyword evidence="5 6" id="KW-0472">Membrane</keyword>
<feature type="transmembrane region" description="Helical" evidence="6">
    <location>
        <begin position="151"/>
        <end position="176"/>
    </location>
</feature>
<name>A0A4Q0I645_9FIRM</name>
<dbReference type="Pfam" id="PF02687">
    <property type="entry name" value="FtsX"/>
    <property type="match status" value="1"/>
</dbReference>
<feature type="transmembrane region" description="Helical" evidence="6">
    <location>
        <begin position="642"/>
        <end position="663"/>
    </location>
</feature>
<dbReference type="GO" id="GO:0005886">
    <property type="term" value="C:plasma membrane"/>
    <property type="evidence" value="ECO:0007669"/>
    <property type="project" value="UniProtKB-SubCell"/>
</dbReference>
<dbReference type="PANTHER" id="PTHR46795">
    <property type="entry name" value="ABC TRANSPORTER PERMEASE-RELATED-RELATED"/>
    <property type="match status" value="1"/>
</dbReference>
<evidence type="ECO:0000256" key="1">
    <source>
        <dbReference type="ARBA" id="ARBA00004651"/>
    </source>
</evidence>
<evidence type="ECO:0000259" key="7">
    <source>
        <dbReference type="Pfam" id="PF02687"/>
    </source>
</evidence>
<dbReference type="Proteomes" id="UP000289166">
    <property type="component" value="Unassembled WGS sequence"/>
</dbReference>
<feature type="transmembrane region" description="Helical" evidence="6">
    <location>
        <begin position="546"/>
        <end position="577"/>
    </location>
</feature>
<dbReference type="InterPro" id="IPR003838">
    <property type="entry name" value="ABC3_permease_C"/>
</dbReference>
<evidence type="ECO:0000256" key="3">
    <source>
        <dbReference type="ARBA" id="ARBA00022692"/>
    </source>
</evidence>
<feature type="transmembrane region" description="Helical" evidence="6">
    <location>
        <begin position="235"/>
        <end position="261"/>
    </location>
</feature>
<keyword evidence="4 6" id="KW-1133">Transmembrane helix</keyword>
<dbReference type="RefSeq" id="WP_069195108.1">
    <property type="nucleotide sequence ID" value="NZ_RLII01000007.1"/>
</dbReference>
<feature type="transmembrane region" description="Helical" evidence="6">
    <location>
        <begin position="609"/>
        <end position="630"/>
    </location>
</feature>
<dbReference type="PANTHER" id="PTHR46795:SF3">
    <property type="entry name" value="ABC TRANSPORTER PERMEASE"/>
    <property type="match status" value="1"/>
</dbReference>
<feature type="transmembrane region" description="Helical" evidence="6">
    <location>
        <begin position="18"/>
        <end position="37"/>
    </location>
</feature>
<keyword evidence="2" id="KW-1003">Cell membrane</keyword>
<feature type="transmembrane region" description="Helical" evidence="6">
    <location>
        <begin position="57"/>
        <end position="79"/>
    </location>
</feature>
<protein>
    <submittedName>
        <fullName evidence="8">ABC transporter permease</fullName>
    </submittedName>
</protein>
<reference evidence="9" key="1">
    <citation type="submission" date="2018-11" db="EMBL/GenBank/DDBJ databases">
        <title>Genome sequencing of a novel mesophilic and cellulolytic organism within the genus Hungateiclostridium.</title>
        <authorList>
            <person name="Rettenmaier R."/>
            <person name="Liebl W."/>
            <person name="Zverlov V."/>
        </authorList>
    </citation>
    <scope>NUCLEOTIDE SEQUENCE [LARGE SCALE GENOMIC DNA]</scope>
    <source>
        <strain evidence="9">N2K1</strain>
    </source>
</reference>
<feature type="transmembrane region" description="Helical" evidence="6">
    <location>
        <begin position="289"/>
        <end position="313"/>
    </location>
</feature>
<feature type="transmembrane region" description="Helical" evidence="6">
    <location>
        <begin position="203"/>
        <end position="223"/>
    </location>
</feature>
<dbReference type="OrthoDB" id="9781780at2"/>
<dbReference type="InterPro" id="IPR052536">
    <property type="entry name" value="ABC-4_Integral_Memb_Prot"/>
</dbReference>
<organism evidence="8 9">
    <name type="scientific">Acetivibrio mesophilus</name>
    <dbReference type="NCBI Taxonomy" id="2487273"/>
    <lineage>
        <taxon>Bacteria</taxon>
        <taxon>Bacillati</taxon>
        <taxon>Bacillota</taxon>
        <taxon>Clostridia</taxon>
        <taxon>Eubacteriales</taxon>
        <taxon>Oscillospiraceae</taxon>
        <taxon>Acetivibrio</taxon>
    </lineage>
</organism>
<evidence type="ECO:0000256" key="2">
    <source>
        <dbReference type="ARBA" id="ARBA00022475"/>
    </source>
</evidence>
<accession>A0A4Q0I645</accession>
<proteinExistence type="predicted"/>
<evidence type="ECO:0000256" key="6">
    <source>
        <dbReference type="SAM" id="Phobius"/>
    </source>
</evidence>
<evidence type="ECO:0000313" key="8">
    <source>
        <dbReference type="EMBL" id="RXE59285.1"/>
    </source>
</evidence>
<sequence length="685" mass="76638">MFFDLVSRNSKRSRKENGLFFASLLISIVAFYNILSLSKQDVMIFLTKLESDAVNKLLTMIPLFYGMTLFILFFLIYFASKFQLERRRHEFGVYLMMGMRRSKLFFMLLAEDFRSSMLALLMGLPIAILLSELTSLLTARLVGLGIIGHQISISFQAILWTAVGFYLIKLIAFLILSGKIARQEIGSLLVETPEGTKKALPSIVYALALSVGVIFLVAAYIMAIKGLAWDGVGKMGLTLILGFTGTLLVFFGFRSIMGFLAKHSGSNKKLQAFTFRQLQENIIRRSTTLAISSLLILAGLCCFGAGVAIAQFYGGSQQHVLDYTFDGDSQDITIVKETLASHGLDSLFSELFEMRVGYIRSAEDRNNAFQMNSVMEYLAQLPESDDRNVLLNNLGYQTYPHLISQSSYNRLLSIAGKNTIELAENEAAVYMDTEFISSTKLEMLNRILSANPKVQISGENYQLTGTVQSTSLVTDRSITLSFALIVPDAEFERFTENDYDIYLNAVLDPEQIAGKSLLNAISDTNQKLDAAGLIYESYLQNMGRQLFYVVAASYITIYLAIIFLIIANTIIGVQFLTWQQKTSRRYKTLVRLGAPYETLCYSAGKQIKWYFGIPTVVAAISSVFGVRALFSGLLSSRTKSNLSTMMMISAVMMLLLCVVEYIYMVAVKKSSNRYILTLMVPEREE</sequence>
<gene>
    <name evidence="8" type="ORF">EFD62_07910</name>
</gene>
<evidence type="ECO:0000313" key="9">
    <source>
        <dbReference type="Proteomes" id="UP000289166"/>
    </source>
</evidence>
<comment type="subcellular location">
    <subcellularLocation>
        <location evidence="1">Cell membrane</location>
        <topology evidence="1">Multi-pass membrane protein</topology>
    </subcellularLocation>
</comment>
<evidence type="ECO:0000256" key="4">
    <source>
        <dbReference type="ARBA" id="ARBA00022989"/>
    </source>
</evidence>
<evidence type="ECO:0000256" key="5">
    <source>
        <dbReference type="ARBA" id="ARBA00023136"/>
    </source>
</evidence>
<feature type="transmembrane region" description="Helical" evidence="6">
    <location>
        <begin position="104"/>
        <end position="131"/>
    </location>
</feature>
<dbReference type="EMBL" id="RLII01000007">
    <property type="protein sequence ID" value="RXE59285.1"/>
    <property type="molecule type" value="Genomic_DNA"/>
</dbReference>
<comment type="caution">
    <text evidence="8">The sequence shown here is derived from an EMBL/GenBank/DDBJ whole genome shotgun (WGS) entry which is preliminary data.</text>
</comment>
<dbReference type="AlphaFoldDB" id="A0A4Q0I645"/>
<feature type="domain" description="ABC3 transporter permease C-terminal" evidence="7">
    <location>
        <begin position="63"/>
        <end position="184"/>
    </location>
</feature>
<keyword evidence="9" id="KW-1185">Reference proteome</keyword>
<keyword evidence="3 6" id="KW-0812">Transmembrane</keyword>